<keyword evidence="5 8" id="KW-0812">Transmembrane</keyword>
<keyword evidence="7 8" id="KW-0472">Membrane</keyword>
<evidence type="ECO:0000313" key="10">
    <source>
        <dbReference type="EMBL" id="EAA23057.1"/>
    </source>
</evidence>
<dbReference type="Gene3D" id="1.10.3720.10">
    <property type="entry name" value="MetI-like"/>
    <property type="match status" value="1"/>
</dbReference>
<protein>
    <submittedName>
        <fullName evidence="10">Iron(III)-transport system permease protein sfuB</fullName>
    </submittedName>
</protein>
<dbReference type="PANTHER" id="PTHR42929:SF6">
    <property type="entry name" value="IRON(III)-TRANSPORT SYSTEM PERMEASE PROTEIN SFUB"/>
    <property type="match status" value="1"/>
</dbReference>
<evidence type="ECO:0000256" key="4">
    <source>
        <dbReference type="ARBA" id="ARBA00022475"/>
    </source>
</evidence>
<feature type="non-terminal residue" evidence="10">
    <location>
        <position position="179"/>
    </location>
</feature>
<keyword evidence="3" id="KW-0813">Transport</keyword>
<dbReference type="PANTHER" id="PTHR42929">
    <property type="entry name" value="INNER MEMBRANE ABC TRANSPORTER PERMEASE PROTEIN YDCU-RELATED-RELATED"/>
    <property type="match status" value="1"/>
</dbReference>
<accession>Q7P3D1</accession>
<feature type="transmembrane region" description="Helical" evidence="8">
    <location>
        <begin position="133"/>
        <end position="155"/>
    </location>
</feature>
<dbReference type="GO" id="GO:0005886">
    <property type="term" value="C:plasma membrane"/>
    <property type="evidence" value="ECO:0007669"/>
    <property type="project" value="UniProtKB-SubCell"/>
</dbReference>
<evidence type="ECO:0000256" key="6">
    <source>
        <dbReference type="ARBA" id="ARBA00022989"/>
    </source>
</evidence>
<dbReference type="GO" id="GO:0055085">
    <property type="term" value="P:transmembrane transport"/>
    <property type="evidence" value="ECO:0007669"/>
    <property type="project" value="InterPro"/>
</dbReference>
<keyword evidence="6 8" id="KW-1133">Transmembrane helix</keyword>
<evidence type="ECO:0000313" key="11">
    <source>
        <dbReference type="Proteomes" id="UP000006454"/>
    </source>
</evidence>
<dbReference type="InterPro" id="IPR000515">
    <property type="entry name" value="MetI-like"/>
</dbReference>
<evidence type="ECO:0000259" key="9">
    <source>
        <dbReference type="PROSITE" id="PS50928"/>
    </source>
</evidence>
<evidence type="ECO:0000256" key="8">
    <source>
        <dbReference type="SAM" id="Phobius"/>
    </source>
</evidence>
<comment type="caution">
    <text evidence="10">The sequence shown here is derived from an EMBL/GenBank/DDBJ whole genome shotgun (WGS) entry which is preliminary data.</text>
</comment>
<gene>
    <name evidence="10" type="ORF">FNV0097</name>
</gene>
<reference evidence="10 11" key="1">
    <citation type="journal article" date="2003" name="Genome Res.">
        <title>Genome analysis of F. nucleatum sub spp vincentii and its comparison with the genome of F. nucleatum ATCC 25586.</title>
        <authorList>
            <person name="Kapatral V."/>
            <person name="Ivanova N."/>
            <person name="Anderson I."/>
            <person name="Reznik G."/>
            <person name="Bhattacharyya A."/>
            <person name="Gardner W.L."/>
            <person name="Mikhailova N."/>
            <person name="Lapidus A."/>
            <person name="Larsen N."/>
            <person name="D'Souza M."/>
            <person name="Walunas T."/>
            <person name="Haselkorn R."/>
            <person name="Overbeek R."/>
            <person name="Kyrpides N."/>
        </authorList>
    </citation>
    <scope>NUCLEOTIDE SEQUENCE [LARGE SCALE GENOMIC DNA]</scope>
    <source>
        <strain evidence="10 11">ATCC 49256</strain>
    </source>
</reference>
<evidence type="ECO:0000256" key="7">
    <source>
        <dbReference type="ARBA" id="ARBA00023136"/>
    </source>
</evidence>
<evidence type="ECO:0000256" key="2">
    <source>
        <dbReference type="ARBA" id="ARBA00007069"/>
    </source>
</evidence>
<dbReference type="Proteomes" id="UP000006454">
    <property type="component" value="Unassembled WGS sequence"/>
</dbReference>
<name>Q7P3D1_FUSVC</name>
<keyword evidence="4" id="KW-1003">Cell membrane</keyword>
<comment type="subcellular location">
    <subcellularLocation>
        <location evidence="1">Cell membrane</location>
        <topology evidence="1">Multi-pass membrane protein</topology>
    </subcellularLocation>
</comment>
<evidence type="ECO:0000256" key="1">
    <source>
        <dbReference type="ARBA" id="ARBA00004651"/>
    </source>
</evidence>
<feature type="transmembrane region" description="Helical" evidence="8">
    <location>
        <begin position="91"/>
        <end position="113"/>
    </location>
</feature>
<proteinExistence type="inferred from homology"/>
<sequence length="179" mass="20230">MDSNFIMCFSILHNIYDLSFRILFKNAVIENNGDFTFAYFTKFLSKNYYFSTIFNSFKVSLAATALTLIIGTPLAYFYNMYKIKGKTFLQIIIILCSMSAPFIGAYSWILLLGRNGLITNTIRNLIGFNVPSIYGFGGILLVLCMQLYPLVFLYVSGALRNIDIILEASEYGAQSRLTA</sequence>
<feature type="domain" description="ABC transmembrane type-1" evidence="9">
    <location>
        <begin position="53"/>
        <end position="179"/>
    </location>
</feature>
<dbReference type="InterPro" id="IPR035906">
    <property type="entry name" value="MetI-like_sf"/>
</dbReference>
<dbReference type="SUPFAM" id="SSF161098">
    <property type="entry name" value="MetI-like"/>
    <property type="match status" value="1"/>
</dbReference>
<organism evidence="10 11">
    <name type="scientific">Fusobacterium vincentii ATCC 49256</name>
    <dbReference type="NCBI Taxonomy" id="209882"/>
    <lineage>
        <taxon>Bacteria</taxon>
        <taxon>Fusobacteriati</taxon>
        <taxon>Fusobacteriota</taxon>
        <taxon>Fusobacteriia</taxon>
        <taxon>Fusobacteriales</taxon>
        <taxon>Fusobacteriaceae</taxon>
        <taxon>Fusobacterium</taxon>
    </lineage>
</organism>
<dbReference type="PROSITE" id="PS50928">
    <property type="entry name" value="ABC_TM1"/>
    <property type="match status" value="1"/>
</dbReference>
<comment type="similarity">
    <text evidence="2">Belongs to the binding-protein-dependent transport system permease family. CysTW subfamily.</text>
</comment>
<feature type="transmembrane region" description="Helical" evidence="8">
    <location>
        <begin position="59"/>
        <end position="79"/>
    </location>
</feature>
<evidence type="ECO:0000256" key="3">
    <source>
        <dbReference type="ARBA" id="ARBA00022448"/>
    </source>
</evidence>
<evidence type="ECO:0000256" key="5">
    <source>
        <dbReference type="ARBA" id="ARBA00022692"/>
    </source>
</evidence>
<dbReference type="EMBL" id="AABF01000282">
    <property type="protein sequence ID" value="EAA23057.1"/>
    <property type="molecule type" value="Genomic_DNA"/>
</dbReference>
<dbReference type="AlphaFoldDB" id="Q7P3D1"/>